<proteinExistence type="predicted"/>
<evidence type="ECO:0000313" key="3">
    <source>
        <dbReference type="Proteomes" id="UP000599688"/>
    </source>
</evidence>
<dbReference type="EMBL" id="BMGL01000002">
    <property type="protein sequence ID" value="GGE05033.1"/>
    <property type="molecule type" value="Genomic_DNA"/>
</dbReference>
<protein>
    <recommendedName>
        <fullName evidence="1">Filamentation induced by cAMP protein Fic-like C-terminal domain-containing protein</fullName>
    </recommendedName>
</protein>
<dbReference type="Proteomes" id="UP000599688">
    <property type="component" value="Unassembled WGS sequence"/>
</dbReference>
<dbReference type="AlphaFoldDB" id="A0A916ZMT1"/>
<accession>A0A916ZMT1</accession>
<sequence length="124" mass="14644">MRIYRDLDLVEQLGSGLPRILKSYDKSCFYFTENHIRTTLPMEQVTEQVTEQIEKLVSVLNDDMTLSELMTKCEIKHRPTFLYNYIQPALEIGLIQMTIPEKPKSRNQKYKLTALGRKFKNRTE</sequence>
<evidence type="ECO:0000259" key="1">
    <source>
        <dbReference type="Pfam" id="PF21247"/>
    </source>
</evidence>
<comment type="caution">
    <text evidence="2">The sequence shown here is derived from an EMBL/GenBank/DDBJ whole genome shotgun (WGS) entry which is preliminary data.</text>
</comment>
<dbReference type="InterPro" id="IPR049514">
    <property type="entry name" value="Fic-like_C"/>
</dbReference>
<dbReference type="RefSeq" id="WP_188405028.1">
    <property type="nucleotide sequence ID" value="NZ_BMGL01000002.1"/>
</dbReference>
<gene>
    <name evidence="2" type="ORF">GCM10010831_03340</name>
</gene>
<keyword evidence="3" id="KW-1185">Reference proteome</keyword>
<evidence type="ECO:0000313" key="2">
    <source>
        <dbReference type="EMBL" id="GGE05033.1"/>
    </source>
</evidence>
<dbReference type="Pfam" id="PF21247">
    <property type="entry name" value="Fic-like_C"/>
    <property type="match status" value="1"/>
</dbReference>
<feature type="domain" description="Filamentation induced by cAMP protein Fic-like C-terminal" evidence="1">
    <location>
        <begin position="51"/>
        <end position="113"/>
    </location>
</feature>
<organism evidence="2 3">
    <name type="scientific">Psychroflexus salis</name>
    <dbReference type="NCBI Taxonomy" id="1526574"/>
    <lineage>
        <taxon>Bacteria</taxon>
        <taxon>Pseudomonadati</taxon>
        <taxon>Bacteroidota</taxon>
        <taxon>Flavobacteriia</taxon>
        <taxon>Flavobacteriales</taxon>
        <taxon>Flavobacteriaceae</taxon>
        <taxon>Psychroflexus</taxon>
    </lineage>
</organism>
<reference evidence="2 3" key="1">
    <citation type="journal article" date="2014" name="Int. J. Syst. Evol. Microbiol.">
        <title>Complete genome sequence of Corynebacterium casei LMG S-19264T (=DSM 44701T), isolated from a smear-ripened cheese.</title>
        <authorList>
            <consortium name="US DOE Joint Genome Institute (JGI-PGF)"/>
            <person name="Walter F."/>
            <person name="Albersmeier A."/>
            <person name="Kalinowski J."/>
            <person name="Ruckert C."/>
        </authorList>
    </citation>
    <scope>NUCLEOTIDE SEQUENCE [LARGE SCALE GENOMIC DNA]</scope>
    <source>
        <strain evidence="2 3">CGMCC 1.12925</strain>
    </source>
</reference>
<name>A0A916ZMT1_9FLAO</name>